<protein>
    <submittedName>
        <fullName evidence="2">Uncharacterized protein</fullName>
    </submittedName>
</protein>
<name>A0ABS2I4M4_9ACTN</name>
<accession>A0ABS2I4M4</accession>
<organism evidence="2 3">
    <name type="scientific">Streptomyces durocortorensis</name>
    <dbReference type="NCBI Taxonomy" id="2811104"/>
    <lineage>
        <taxon>Bacteria</taxon>
        <taxon>Bacillati</taxon>
        <taxon>Actinomycetota</taxon>
        <taxon>Actinomycetes</taxon>
        <taxon>Kitasatosporales</taxon>
        <taxon>Streptomycetaceae</taxon>
        <taxon>Streptomyces</taxon>
    </lineage>
</organism>
<comment type="caution">
    <text evidence="2">The sequence shown here is derived from an EMBL/GenBank/DDBJ whole genome shotgun (WGS) entry which is preliminary data.</text>
</comment>
<evidence type="ECO:0000313" key="2">
    <source>
        <dbReference type="EMBL" id="MBM7057164.1"/>
    </source>
</evidence>
<dbReference type="Proteomes" id="UP000712045">
    <property type="component" value="Unassembled WGS sequence"/>
</dbReference>
<feature type="coiled-coil region" evidence="1">
    <location>
        <begin position="69"/>
        <end position="96"/>
    </location>
</feature>
<proteinExistence type="predicted"/>
<dbReference type="EMBL" id="JAFEUF010000170">
    <property type="protein sequence ID" value="MBM7057164.1"/>
    <property type="molecule type" value="Genomic_DNA"/>
</dbReference>
<evidence type="ECO:0000256" key="1">
    <source>
        <dbReference type="SAM" id="Coils"/>
    </source>
</evidence>
<keyword evidence="1" id="KW-0175">Coiled coil</keyword>
<evidence type="ECO:0000313" key="3">
    <source>
        <dbReference type="Proteomes" id="UP000712045"/>
    </source>
</evidence>
<gene>
    <name evidence="2" type="ORF">JS521_25705</name>
</gene>
<keyword evidence="3" id="KW-1185">Reference proteome</keyword>
<reference evidence="2 3" key="1">
    <citation type="submission" date="2021-02" db="EMBL/GenBank/DDBJ databases">
        <title>Genome Streptomyces sp. RHZ10.</title>
        <authorList>
            <person name="Besaury L."/>
        </authorList>
    </citation>
    <scope>NUCLEOTIDE SEQUENCE [LARGE SCALE GENOMIC DNA]</scope>
    <source>
        <strain evidence="2 3">RHZ10</strain>
    </source>
</reference>
<sequence length="103" mass="11358">MANTRKLDREIQAAQNRLNGIRNQEQSSLKGGDQAKFAGLQAVGIAKAVRGKTAPMAERAAGRIWDRAEEEAAADLRVLQAERQQLLTDQAAARREKKKGGWF</sequence>
<dbReference type="RefSeq" id="WP_205085357.1">
    <property type="nucleotide sequence ID" value="NZ_JAFEUF010000170.1"/>
</dbReference>